<dbReference type="InterPro" id="IPR012341">
    <property type="entry name" value="6hp_glycosidase-like_sf"/>
</dbReference>
<dbReference type="PANTHER" id="PTHR10412">
    <property type="entry name" value="MANNOSYL-OLIGOSACCHARIDE GLUCOSIDASE"/>
    <property type="match status" value="1"/>
</dbReference>
<comment type="similarity">
    <text evidence="1">Belongs to the glycosyl hydrolase 63 family.</text>
</comment>
<name>A0ABT8IXL7_9MICO</name>
<accession>A0ABT8IXL7</accession>
<evidence type="ECO:0000256" key="2">
    <source>
        <dbReference type="ARBA" id="ARBA00022801"/>
    </source>
</evidence>
<evidence type="ECO:0000259" key="4">
    <source>
        <dbReference type="Pfam" id="PF22422"/>
    </source>
</evidence>
<dbReference type="Proteomes" id="UP001174210">
    <property type="component" value="Unassembled WGS sequence"/>
</dbReference>
<dbReference type="Pfam" id="PF22422">
    <property type="entry name" value="MGH1-like_GH"/>
    <property type="match status" value="1"/>
</dbReference>
<dbReference type="InterPro" id="IPR008928">
    <property type="entry name" value="6-hairpin_glycosidase_sf"/>
</dbReference>
<keyword evidence="6" id="KW-1185">Reference proteome</keyword>
<keyword evidence="2" id="KW-0378">Hydrolase</keyword>
<proteinExistence type="inferred from homology"/>
<gene>
    <name evidence="5" type="ORF">P5G59_06465</name>
</gene>
<evidence type="ECO:0000313" key="6">
    <source>
        <dbReference type="Proteomes" id="UP001174210"/>
    </source>
</evidence>
<dbReference type="PANTHER" id="PTHR10412:SF11">
    <property type="entry name" value="MANNOSYL-OLIGOSACCHARIDE GLUCOSIDASE"/>
    <property type="match status" value="1"/>
</dbReference>
<dbReference type="EMBL" id="JAROCB010000002">
    <property type="protein sequence ID" value="MDN4596774.1"/>
    <property type="molecule type" value="Genomic_DNA"/>
</dbReference>
<evidence type="ECO:0000256" key="3">
    <source>
        <dbReference type="ARBA" id="ARBA00023295"/>
    </source>
</evidence>
<comment type="caution">
    <text evidence="5">The sequence shown here is derived from an EMBL/GenBank/DDBJ whole genome shotgun (WGS) entry which is preliminary data.</text>
</comment>
<dbReference type="InterPro" id="IPR054491">
    <property type="entry name" value="MGH1-like_GH"/>
</dbReference>
<protein>
    <recommendedName>
        <fullName evidence="4">Mannosylglycerate hydrolase MGH1-like glycoside hydrolase domain-containing protein</fullName>
    </recommendedName>
</protein>
<organism evidence="5 6">
    <name type="scientific">Leifsonia virtsii</name>
    <dbReference type="NCBI Taxonomy" id="3035915"/>
    <lineage>
        <taxon>Bacteria</taxon>
        <taxon>Bacillati</taxon>
        <taxon>Actinomycetota</taxon>
        <taxon>Actinomycetes</taxon>
        <taxon>Micrococcales</taxon>
        <taxon>Microbacteriaceae</taxon>
        <taxon>Leifsonia</taxon>
    </lineage>
</organism>
<reference evidence="5" key="1">
    <citation type="submission" date="2023-03" db="EMBL/GenBank/DDBJ databases">
        <title>MT1 and MT2 Draft Genomes of Novel Species.</title>
        <authorList>
            <person name="Venkateswaran K."/>
        </authorList>
    </citation>
    <scope>NUCLEOTIDE SEQUENCE</scope>
    <source>
        <strain evidence="5">F6_8S_P_1A</strain>
    </source>
</reference>
<sequence>MSGRSPASRVSRFLDLVAAPFTLPGSRILVLRDGDALTVRRAEYERPLDECVVVRALRVRGADGSLAPVSVVRPDRIEFGAAGVALTFDGPDALTLGGEGDWEAEVEPVDGPPVRVSSADGAVRLSPDGVTRIPAAEHGSALAETARVWDEWFARTPVVRDDLADMTAFCWWVLGANIVSLPGRGARAVVPSKIGYVGLWQWDAYFIAAGLRHGDPELAREQLELAFAFPTADGQLPDVVHDEGVLASSDDLPPGDRENLRRAGSAIADPSAPIPLTKPPLAAWALRRLEGLVDDPAWFDAAWKTVARSQEWWFAHSDLDGDGMPEYGHPYSSGLDDSPVFDAELPVASPDLAAYLILQDDLLAARAREIGDEDAAARHAARSARTLELLERMWDEEAGYFRSSGAGVPVDAETAVSLLPLLTGRLPGRYVAGILAALDDPDRFATPWAVPTVARRDPSFSEERMWRGPVWVNVNALLAEGLAVSGQPARARELVEQTLRLVIHAGGPHEYFTPTTGRKARTATTAFGWSAALFVDLAVRASA</sequence>
<evidence type="ECO:0000313" key="5">
    <source>
        <dbReference type="EMBL" id="MDN4596774.1"/>
    </source>
</evidence>
<dbReference type="SUPFAM" id="SSF48208">
    <property type="entry name" value="Six-hairpin glycosidases"/>
    <property type="match status" value="1"/>
</dbReference>
<feature type="domain" description="Mannosylglycerate hydrolase MGH1-like glycoside hydrolase" evidence="4">
    <location>
        <begin position="196"/>
        <end position="530"/>
    </location>
</feature>
<dbReference type="Gene3D" id="1.50.10.10">
    <property type="match status" value="1"/>
</dbReference>
<keyword evidence="3" id="KW-0326">Glycosidase</keyword>
<dbReference type="RefSeq" id="WP_301217129.1">
    <property type="nucleotide sequence ID" value="NZ_JAROCB010000002.1"/>
</dbReference>
<evidence type="ECO:0000256" key="1">
    <source>
        <dbReference type="ARBA" id="ARBA00010833"/>
    </source>
</evidence>
<dbReference type="InterPro" id="IPR004888">
    <property type="entry name" value="Glycoside_hydrolase_63"/>
</dbReference>